<feature type="non-terminal residue" evidence="8">
    <location>
        <position position="1"/>
    </location>
</feature>
<dbReference type="PANTHER" id="PTHR11706:SF33">
    <property type="entry name" value="NATURAL RESISTANCE-ASSOCIATED MACROPHAGE PROTEIN 2"/>
    <property type="match status" value="1"/>
</dbReference>
<keyword evidence="2" id="KW-0813">Transport</keyword>
<reference evidence="8 9" key="1">
    <citation type="submission" date="2018-08" db="EMBL/GenBank/DDBJ databases">
        <title>Comparative analysis of Burkholderia isolates from Puerto Rico.</title>
        <authorList>
            <person name="Hall C."/>
            <person name="Sahl J."/>
            <person name="Wagner D."/>
        </authorList>
    </citation>
    <scope>NUCLEOTIDE SEQUENCE [LARGE SCALE GENOMIC DNA]</scope>
    <source>
        <strain evidence="8 9">Bp8966</strain>
    </source>
</reference>
<organism evidence="8 9">
    <name type="scientific">Burkholderia stagnalis</name>
    <dbReference type="NCBI Taxonomy" id="1503054"/>
    <lineage>
        <taxon>Bacteria</taxon>
        <taxon>Pseudomonadati</taxon>
        <taxon>Pseudomonadota</taxon>
        <taxon>Betaproteobacteria</taxon>
        <taxon>Burkholderiales</taxon>
        <taxon>Burkholderiaceae</taxon>
        <taxon>Burkholderia</taxon>
        <taxon>Burkholderia cepacia complex</taxon>
    </lineage>
</organism>
<evidence type="ECO:0000313" key="9">
    <source>
        <dbReference type="Proteomes" id="UP000281098"/>
    </source>
</evidence>
<dbReference type="PANTHER" id="PTHR11706">
    <property type="entry name" value="SOLUTE CARRIER PROTEIN FAMILY 11 MEMBER"/>
    <property type="match status" value="1"/>
</dbReference>
<gene>
    <name evidence="8" type="ORF">DF017_17965</name>
</gene>
<dbReference type="Pfam" id="PF01566">
    <property type="entry name" value="Nramp"/>
    <property type="match status" value="1"/>
</dbReference>
<evidence type="ECO:0000256" key="2">
    <source>
        <dbReference type="ARBA" id="ARBA00022448"/>
    </source>
</evidence>
<keyword evidence="6 7" id="KW-0472">Membrane</keyword>
<evidence type="ECO:0000256" key="5">
    <source>
        <dbReference type="ARBA" id="ARBA00022989"/>
    </source>
</evidence>
<feature type="transmembrane region" description="Helical" evidence="7">
    <location>
        <begin position="24"/>
        <end position="42"/>
    </location>
</feature>
<evidence type="ECO:0000313" key="8">
    <source>
        <dbReference type="EMBL" id="RQY90901.1"/>
    </source>
</evidence>
<dbReference type="InterPro" id="IPR001046">
    <property type="entry name" value="NRAMP_fam"/>
</dbReference>
<evidence type="ECO:0000256" key="3">
    <source>
        <dbReference type="ARBA" id="ARBA00022692"/>
    </source>
</evidence>
<dbReference type="EMBL" id="QTPM01000021">
    <property type="protein sequence ID" value="RQY90901.1"/>
    <property type="molecule type" value="Genomic_DNA"/>
</dbReference>
<keyword evidence="4" id="KW-0769">Symport</keyword>
<proteinExistence type="predicted"/>
<name>A0ABX9YLQ5_9BURK</name>
<dbReference type="RefSeq" id="WP_185736807.1">
    <property type="nucleotide sequence ID" value="NZ_QTPM01000021.1"/>
</dbReference>
<keyword evidence="5 7" id="KW-1133">Transmembrane helix</keyword>
<keyword evidence="3 7" id="KW-0812">Transmembrane</keyword>
<protein>
    <submittedName>
        <fullName evidence="8">Divalent metal cation transporter</fullName>
    </submittedName>
</protein>
<sequence length="110" mass="11608">SSSVVGTMAGQVVMQGFIRRRLPVWVRRAVTIAPAFAVVALGCDVTRAMVLSQVVLSFVLPMPMIALLVLSARADVMGAHAMRMPLRIAAGAATAVIVGLNAYLVWAAFN</sequence>
<keyword evidence="9" id="KW-1185">Reference proteome</keyword>
<evidence type="ECO:0000256" key="7">
    <source>
        <dbReference type="SAM" id="Phobius"/>
    </source>
</evidence>
<accession>A0ABX9YLQ5</accession>
<evidence type="ECO:0000256" key="6">
    <source>
        <dbReference type="ARBA" id="ARBA00023136"/>
    </source>
</evidence>
<comment type="subcellular location">
    <subcellularLocation>
        <location evidence="1">Membrane</location>
        <topology evidence="1">Multi-pass membrane protein</topology>
    </subcellularLocation>
</comment>
<evidence type="ECO:0000256" key="4">
    <source>
        <dbReference type="ARBA" id="ARBA00022847"/>
    </source>
</evidence>
<feature type="transmembrane region" description="Helical" evidence="7">
    <location>
        <begin position="86"/>
        <end position="109"/>
    </location>
</feature>
<feature type="transmembrane region" description="Helical" evidence="7">
    <location>
        <begin position="54"/>
        <end position="74"/>
    </location>
</feature>
<comment type="caution">
    <text evidence="8">The sequence shown here is derived from an EMBL/GenBank/DDBJ whole genome shotgun (WGS) entry which is preliminary data.</text>
</comment>
<evidence type="ECO:0000256" key="1">
    <source>
        <dbReference type="ARBA" id="ARBA00004141"/>
    </source>
</evidence>
<dbReference type="Proteomes" id="UP000281098">
    <property type="component" value="Unassembled WGS sequence"/>
</dbReference>